<accession>A0AAU1UM47</accession>
<evidence type="ECO:0008006" key="2">
    <source>
        <dbReference type="Google" id="ProtNLM"/>
    </source>
</evidence>
<organism evidence="1">
    <name type="scientific">Streptomyces sp. NBC_00119</name>
    <dbReference type="NCBI Taxonomy" id="2975659"/>
    <lineage>
        <taxon>Bacteria</taxon>
        <taxon>Bacillati</taxon>
        <taxon>Actinomycetota</taxon>
        <taxon>Actinomycetes</taxon>
        <taxon>Kitasatosporales</taxon>
        <taxon>Streptomycetaceae</taxon>
        <taxon>Streptomyces</taxon>
    </lineage>
</organism>
<dbReference type="AlphaFoldDB" id="A0AAU1UM47"/>
<dbReference type="EMBL" id="CP108195">
    <property type="protein sequence ID" value="WTS18321.1"/>
    <property type="molecule type" value="Genomic_DNA"/>
</dbReference>
<reference evidence="1" key="1">
    <citation type="submission" date="2022-10" db="EMBL/GenBank/DDBJ databases">
        <title>The complete genomes of actinobacterial strains from the NBC collection.</title>
        <authorList>
            <person name="Joergensen T.S."/>
            <person name="Alvarez Arevalo M."/>
            <person name="Sterndorff E.B."/>
            <person name="Faurdal D."/>
            <person name="Vuksanovic O."/>
            <person name="Mourched A.-S."/>
            <person name="Charusanti P."/>
            <person name="Shaw S."/>
            <person name="Blin K."/>
            <person name="Weber T."/>
        </authorList>
    </citation>
    <scope>NUCLEOTIDE SEQUENCE</scope>
    <source>
        <strain evidence="1">NBC_00119</strain>
    </source>
</reference>
<gene>
    <name evidence="1" type="ORF">OHU69_49620</name>
</gene>
<sequence length="60" mass="6578">MERDVREGMGAVAGCFARREARATAAELVVGLLLEVDTRNCWTLGQALGHPGPNRSVRRR</sequence>
<name>A0AAU1UM47_9ACTN</name>
<proteinExistence type="predicted"/>
<evidence type="ECO:0000313" key="1">
    <source>
        <dbReference type="EMBL" id="WTS18321.1"/>
    </source>
</evidence>
<protein>
    <recommendedName>
        <fullName evidence="2">Transposase</fullName>
    </recommendedName>
</protein>